<comment type="subcellular location">
    <subcellularLocation>
        <location evidence="1">Cell membrane</location>
        <topology evidence="1">Multi-pass membrane protein</topology>
    </subcellularLocation>
</comment>
<gene>
    <name evidence="7" type="ORF">LCGC14_2168970</name>
</gene>
<feature type="transmembrane region" description="Helical" evidence="6">
    <location>
        <begin position="64"/>
        <end position="87"/>
    </location>
</feature>
<feature type="non-terminal residue" evidence="7">
    <location>
        <position position="219"/>
    </location>
</feature>
<dbReference type="GO" id="GO:0005886">
    <property type="term" value="C:plasma membrane"/>
    <property type="evidence" value="ECO:0007669"/>
    <property type="project" value="UniProtKB-SubCell"/>
</dbReference>
<comment type="caution">
    <text evidence="7">The sequence shown here is derived from an EMBL/GenBank/DDBJ whole genome shotgun (WGS) entry which is preliminary data.</text>
</comment>
<dbReference type="GO" id="GO:0008168">
    <property type="term" value="F:methyltransferase activity"/>
    <property type="evidence" value="ECO:0007669"/>
    <property type="project" value="UniProtKB-KW"/>
</dbReference>
<dbReference type="Gene3D" id="3.20.20.330">
    <property type="entry name" value="Homocysteine-binding-like domain"/>
    <property type="match status" value="1"/>
</dbReference>
<feature type="transmembrane region" description="Helical" evidence="6">
    <location>
        <begin position="31"/>
        <end position="52"/>
    </location>
</feature>
<keyword evidence="3 6" id="KW-0812">Transmembrane</keyword>
<dbReference type="SUPFAM" id="SSF82282">
    <property type="entry name" value="Homocysteine S-methyltransferase"/>
    <property type="match status" value="1"/>
</dbReference>
<evidence type="ECO:0000256" key="4">
    <source>
        <dbReference type="ARBA" id="ARBA00022989"/>
    </source>
</evidence>
<evidence type="ECO:0000256" key="2">
    <source>
        <dbReference type="ARBA" id="ARBA00022475"/>
    </source>
</evidence>
<evidence type="ECO:0000256" key="6">
    <source>
        <dbReference type="SAM" id="Phobius"/>
    </source>
</evidence>
<keyword evidence="4 6" id="KW-1133">Transmembrane helix</keyword>
<sequence>MIRASRRLLPHPILTLVLALVWVLLQNEITAGMIVFGLILGVIIPYMTSVWWPDRPKAFHLGRMIPYMLIVMWDIIVANIQVAWIVLSVPNAKLKSAWIIVPLELTQPEAIENIHRQYLEAGADIIDSGVVEYAEYYRVWVTMDNDTSGNTTATVTLYPAWRADFDIWLADVGMAPSAKHRFSRIDKMDGFIPGNCRLRYRNRLSLFCQVRCRSVCIQR</sequence>
<dbReference type="PANTHER" id="PTHR34584:SF1">
    <property type="entry name" value="NA(+)_H(+) ANTIPORTER SUBUNIT E1"/>
    <property type="match status" value="1"/>
</dbReference>
<dbReference type="EMBL" id="LAZR01027964">
    <property type="protein sequence ID" value="KKL64050.1"/>
    <property type="molecule type" value="Genomic_DNA"/>
</dbReference>
<protein>
    <submittedName>
        <fullName evidence="7">Uncharacterized protein</fullName>
    </submittedName>
</protein>
<reference evidence="7" key="1">
    <citation type="journal article" date="2015" name="Nature">
        <title>Complex archaea that bridge the gap between prokaryotes and eukaryotes.</title>
        <authorList>
            <person name="Spang A."/>
            <person name="Saw J.H."/>
            <person name="Jorgensen S.L."/>
            <person name="Zaremba-Niedzwiedzka K."/>
            <person name="Martijn J."/>
            <person name="Lind A.E."/>
            <person name="van Eijk R."/>
            <person name="Schleper C."/>
            <person name="Guy L."/>
            <person name="Ettema T.J."/>
        </authorList>
    </citation>
    <scope>NUCLEOTIDE SEQUENCE</scope>
</reference>
<feature type="transmembrane region" description="Helical" evidence="6">
    <location>
        <begin position="7"/>
        <end position="25"/>
    </location>
</feature>
<evidence type="ECO:0000256" key="3">
    <source>
        <dbReference type="ARBA" id="ARBA00022692"/>
    </source>
</evidence>
<dbReference type="InterPro" id="IPR002758">
    <property type="entry name" value="Cation_antiport_E"/>
</dbReference>
<dbReference type="GO" id="GO:0032259">
    <property type="term" value="P:methylation"/>
    <property type="evidence" value="ECO:0007669"/>
    <property type="project" value="UniProtKB-KW"/>
</dbReference>
<evidence type="ECO:0000256" key="5">
    <source>
        <dbReference type="ARBA" id="ARBA00023136"/>
    </source>
</evidence>
<name>A0A0F9G3A1_9ZZZZ</name>
<dbReference type="AlphaFoldDB" id="A0A0F9G3A1"/>
<dbReference type="Pfam" id="PF01899">
    <property type="entry name" value="MNHE"/>
    <property type="match status" value="1"/>
</dbReference>
<dbReference type="GO" id="GO:0008324">
    <property type="term" value="F:monoatomic cation transmembrane transporter activity"/>
    <property type="evidence" value="ECO:0007669"/>
    <property type="project" value="InterPro"/>
</dbReference>
<proteinExistence type="predicted"/>
<keyword evidence="2" id="KW-1003">Cell membrane</keyword>
<keyword evidence="5 6" id="KW-0472">Membrane</keyword>
<evidence type="ECO:0000256" key="1">
    <source>
        <dbReference type="ARBA" id="ARBA00004651"/>
    </source>
</evidence>
<evidence type="ECO:0000313" key="7">
    <source>
        <dbReference type="EMBL" id="KKL64050.1"/>
    </source>
</evidence>
<dbReference type="InterPro" id="IPR036589">
    <property type="entry name" value="HCY_dom_sf"/>
</dbReference>
<dbReference type="PANTHER" id="PTHR34584">
    <property type="entry name" value="NA(+)/H(+) ANTIPORTER SUBUNIT E1"/>
    <property type="match status" value="1"/>
</dbReference>
<organism evidence="7">
    <name type="scientific">marine sediment metagenome</name>
    <dbReference type="NCBI Taxonomy" id="412755"/>
    <lineage>
        <taxon>unclassified sequences</taxon>
        <taxon>metagenomes</taxon>
        <taxon>ecological metagenomes</taxon>
    </lineage>
</organism>
<accession>A0A0F9G3A1</accession>